<proteinExistence type="inferred from homology"/>
<dbReference type="InterPro" id="IPR023485">
    <property type="entry name" value="Ptyr_pPase"/>
</dbReference>
<dbReference type="EC" id="3.1.3.48" evidence="2"/>
<keyword evidence="7" id="KW-1185">Reference proteome</keyword>
<dbReference type="CDD" id="cd16343">
    <property type="entry name" value="LMWPTP"/>
    <property type="match status" value="1"/>
</dbReference>
<evidence type="ECO:0000256" key="3">
    <source>
        <dbReference type="ARBA" id="ARBA00022801"/>
    </source>
</evidence>
<evidence type="ECO:0000256" key="4">
    <source>
        <dbReference type="ARBA" id="ARBA00022912"/>
    </source>
</evidence>
<comment type="similarity">
    <text evidence="1">Belongs to the low molecular weight phosphotyrosine protein phosphatase family.</text>
</comment>
<dbReference type="PRINTS" id="PR00719">
    <property type="entry name" value="LMWPTPASE"/>
</dbReference>
<dbReference type="Proteomes" id="UP001596492">
    <property type="component" value="Unassembled WGS sequence"/>
</dbReference>
<dbReference type="Gene3D" id="3.40.50.2300">
    <property type="match status" value="1"/>
</dbReference>
<feature type="domain" description="Phosphotyrosine protein phosphatase I" evidence="5">
    <location>
        <begin position="2"/>
        <end position="148"/>
    </location>
</feature>
<dbReference type="SMART" id="SM00226">
    <property type="entry name" value="LMWPc"/>
    <property type="match status" value="1"/>
</dbReference>
<name>A0ABW2IMR8_9PROT</name>
<protein>
    <recommendedName>
        <fullName evidence="2">protein-tyrosine-phosphatase</fullName>
        <ecNumber evidence="2">3.1.3.48</ecNumber>
    </recommendedName>
</protein>
<accession>A0ABW2IMR8</accession>
<evidence type="ECO:0000313" key="7">
    <source>
        <dbReference type="Proteomes" id="UP001596492"/>
    </source>
</evidence>
<dbReference type="InterPro" id="IPR017867">
    <property type="entry name" value="Tyr_phospatase_low_mol_wt"/>
</dbReference>
<keyword evidence="4" id="KW-0904">Protein phosphatase</keyword>
<dbReference type="GO" id="GO:0004725">
    <property type="term" value="F:protein tyrosine phosphatase activity"/>
    <property type="evidence" value="ECO:0007669"/>
    <property type="project" value="UniProtKB-EC"/>
</dbReference>
<dbReference type="RefSeq" id="WP_382167555.1">
    <property type="nucleotide sequence ID" value="NZ_JBHTBR010000005.1"/>
</dbReference>
<dbReference type="PANTHER" id="PTHR11717:SF7">
    <property type="entry name" value="LOW MOLECULAR WEIGHT PHOSPHOTYROSINE PROTEIN PHOSPHATASE"/>
    <property type="match status" value="1"/>
</dbReference>
<dbReference type="EMBL" id="JBHTBR010000005">
    <property type="protein sequence ID" value="MFC7292263.1"/>
    <property type="molecule type" value="Genomic_DNA"/>
</dbReference>
<reference evidence="7" key="1">
    <citation type="journal article" date="2019" name="Int. J. Syst. Evol. Microbiol.">
        <title>The Global Catalogue of Microorganisms (GCM) 10K type strain sequencing project: providing services to taxonomists for standard genome sequencing and annotation.</title>
        <authorList>
            <consortium name="The Broad Institute Genomics Platform"/>
            <consortium name="The Broad Institute Genome Sequencing Center for Infectious Disease"/>
            <person name="Wu L."/>
            <person name="Ma J."/>
        </authorList>
    </citation>
    <scope>NUCLEOTIDE SEQUENCE [LARGE SCALE GENOMIC DNA]</scope>
    <source>
        <strain evidence="7">CCUG 51308</strain>
    </source>
</reference>
<dbReference type="PANTHER" id="PTHR11717">
    <property type="entry name" value="LOW MOLECULAR WEIGHT PROTEIN TYROSINE PHOSPHATASE"/>
    <property type="match status" value="1"/>
</dbReference>
<evidence type="ECO:0000256" key="1">
    <source>
        <dbReference type="ARBA" id="ARBA00011063"/>
    </source>
</evidence>
<organism evidence="6 7">
    <name type="scientific">Hirschia litorea</name>
    <dbReference type="NCBI Taxonomy" id="1199156"/>
    <lineage>
        <taxon>Bacteria</taxon>
        <taxon>Pseudomonadati</taxon>
        <taxon>Pseudomonadota</taxon>
        <taxon>Alphaproteobacteria</taxon>
        <taxon>Hyphomonadales</taxon>
        <taxon>Hyphomonadaceae</taxon>
        <taxon>Hirschia</taxon>
    </lineage>
</organism>
<evidence type="ECO:0000313" key="6">
    <source>
        <dbReference type="EMBL" id="MFC7292263.1"/>
    </source>
</evidence>
<gene>
    <name evidence="6" type="ORF">ACFQS8_11590</name>
</gene>
<evidence type="ECO:0000259" key="5">
    <source>
        <dbReference type="SMART" id="SM00226"/>
    </source>
</evidence>
<dbReference type="SUPFAM" id="SSF52788">
    <property type="entry name" value="Phosphotyrosine protein phosphatases I"/>
    <property type="match status" value="1"/>
</dbReference>
<dbReference type="Pfam" id="PF01451">
    <property type="entry name" value="LMWPc"/>
    <property type="match status" value="1"/>
</dbReference>
<evidence type="ECO:0000256" key="2">
    <source>
        <dbReference type="ARBA" id="ARBA00013064"/>
    </source>
</evidence>
<sequence length="151" mass="16868">MTRILFVCLGNICRSPTAEGIFTQHAKEAGLSHLTIDSAGTASWHSGKPPYDAMQDACLSRGYDLSTLRARQFTANDFYDFDLILAMDQSNFDDIEALRPDNSDTPVKLFLDYADKTSLTDVPDPYYTRDFDQTIDLVEVASKGLLRSLTQ</sequence>
<dbReference type="InterPro" id="IPR036196">
    <property type="entry name" value="Ptyr_pPase_sf"/>
</dbReference>
<dbReference type="InterPro" id="IPR050438">
    <property type="entry name" value="LMW_PTPase"/>
</dbReference>
<comment type="caution">
    <text evidence="6">The sequence shown here is derived from an EMBL/GenBank/DDBJ whole genome shotgun (WGS) entry which is preliminary data.</text>
</comment>
<keyword evidence="3 6" id="KW-0378">Hydrolase</keyword>